<gene>
    <name evidence="3" type="ORF">SAMN02745157_2594</name>
</gene>
<feature type="compositionally biased region" description="Basic and acidic residues" evidence="1">
    <location>
        <begin position="99"/>
        <end position="114"/>
    </location>
</feature>
<keyword evidence="2" id="KW-1133">Transmembrane helix</keyword>
<organism evidence="3 4">
    <name type="scientific">Kaistia soli DSM 19436</name>
    <dbReference type="NCBI Taxonomy" id="1122133"/>
    <lineage>
        <taxon>Bacteria</taxon>
        <taxon>Pseudomonadati</taxon>
        <taxon>Pseudomonadota</taxon>
        <taxon>Alphaproteobacteria</taxon>
        <taxon>Hyphomicrobiales</taxon>
        <taxon>Kaistiaceae</taxon>
        <taxon>Kaistia</taxon>
    </lineage>
</organism>
<reference evidence="3 4" key="1">
    <citation type="submission" date="2016-11" db="EMBL/GenBank/DDBJ databases">
        <authorList>
            <person name="Jaros S."/>
            <person name="Januszkiewicz K."/>
            <person name="Wedrychowicz H."/>
        </authorList>
    </citation>
    <scope>NUCLEOTIDE SEQUENCE [LARGE SCALE GENOMIC DNA]</scope>
    <source>
        <strain evidence="3 4">DSM 19436</strain>
    </source>
</reference>
<name>A0A1M5D878_9HYPH</name>
<dbReference type="Proteomes" id="UP000184485">
    <property type="component" value="Unassembled WGS sequence"/>
</dbReference>
<keyword evidence="4" id="KW-1185">Reference proteome</keyword>
<evidence type="ECO:0000313" key="4">
    <source>
        <dbReference type="Proteomes" id="UP000184485"/>
    </source>
</evidence>
<evidence type="ECO:0000256" key="1">
    <source>
        <dbReference type="SAM" id="MobiDB-lite"/>
    </source>
</evidence>
<sequence length="114" mass="12348">MQSYRVFMIGGRSASWQDKLKLALLALAGGAVLVAAVILSLGLALVLIPLGFVAYLFRRPLLRALFRQASRSMGTPPPTGAPDGEPRRPAPTGTVTIETDYRVVETREEGRPRT</sequence>
<protein>
    <submittedName>
        <fullName evidence="3">Uncharacterized protein</fullName>
    </submittedName>
</protein>
<feature type="transmembrane region" description="Helical" evidence="2">
    <location>
        <begin position="24"/>
        <end position="57"/>
    </location>
</feature>
<dbReference type="EMBL" id="FQUP01000002">
    <property type="protein sequence ID" value="SHF63218.1"/>
    <property type="molecule type" value="Genomic_DNA"/>
</dbReference>
<keyword evidence="2" id="KW-0812">Transmembrane</keyword>
<dbReference type="RefSeq" id="WP_073053270.1">
    <property type="nucleotide sequence ID" value="NZ_FQUP01000002.1"/>
</dbReference>
<keyword evidence="2" id="KW-0472">Membrane</keyword>
<feature type="region of interest" description="Disordered" evidence="1">
    <location>
        <begin position="71"/>
        <end position="114"/>
    </location>
</feature>
<evidence type="ECO:0000313" key="3">
    <source>
        <dbReference type="EMBL" id="SHF63218.1"/>
    </source>
</evidence>
<evidence type="ECO:0000256" key="2">
    <source>
        <dbReference type="SAM" id="Phobius"/>
    </source>
</evidence>
<proteinExistence type="predicted"/>
<accession>A0A1M5D878</accession>
<dbReference type="AlphaFoldDB" id="A0A1M5D878"/>